<gene>
    <name evidence="1" type="ORF">Q4521_20770</name>
</gene>
<dbReference type="EMBL" id="JAUOPB010000038">
    <property type="protein sequence ID" value="MDO6424931.1"/>
    <property type="molecule type" value="Genomic_DNA"/>
</dbReference>
<protein>
    <submittedName>
        <fullName evidence="1">Uncharacterized protein</fullName>
    </submittedName>
</protein>
<organism evidence="1 2">
    <name type="scientific">Saccharophagus degradans</name>
    <dbReference type="NCBI Taxonomy" id="86304"/>
    <lineage>
        <taxon>Bacteria</taxon>
        <taxon>Pseudomonadati</taxon>
        <taxon>Pseudomonadota</taxon>
        <taxon>Gammaproteobacteria</taxon>
        <taxon>Cellvibrionales</taxon>
        <taxon>Cellvibrionaceae</taxon>
        <taxon>Saccharophagus</taxon>
    </lineage>
</organism>
<dbReference type="RefSeq" id="WP_303494226.1">
    <property type="nucleotide sequence ID" value="NZ_JAUOPB010000038.1"/>
</dbReference>
<evidence type="ECO:0000313" key="1">
    <source>
        <dbReference type="EMBL" id="MDO6424931.1"/>
    </source>
</evidence>
<accession>A0AAW7XEE3</accession>
<dbReference type="AlphaFoldDB" id="A0AAW7XEE3"/>
<name>A0AAW7XEE3_9GAMM</name>
<reference evidence="1" key="1">
    <citation type="submission" date="2023-07" db="EMBL/GenBank/DDBJ databases">
        <title>Genome content predicts the carbon catabolic preferences of heterotrophic bacteria.</title>
        <authorList>
            <person name="Gralka M."/>
        </authorList>
    </citation>
    <scope>NUCLEOTIDE SEQUENCE</scope>
    <source>
        <strain evidence="1">I3M17_2</strain>
    </source>
</reference>
<proteinExistence type="predicted"/>
<dbReference type="Proteomes" id="UP001169760">
    <property type="component" value="Unassembled WGS sequence"/>
</dbReference>
<comment type="caution">
    <text evidence="1">The sequence shown here is derived from an EMBL/GenBank/DDBJ whole genome shotgun (WGS) entry which is preliminary data.</text>
</comment>
<sequence length="162" mass="18371">MNQDKVLATIKSKFDLGYIVVLESGEEAQLRVLEQKGRELEFHIAGTEEKLYGQQILVYITYRDERYCSVSQFSPAEREEREGLEKKKKYARETCKVGGRYIVEIENDYEWGYLCSEVSGFLSGAIKKPAPLLVVGQVIEAVIIGKNKNGAPYMEVYNSSNA</sequence>
<evidence type="ECO:0000313" key="2">
    <source>
        <dbReference type="Proteomes" id="UP001169760"/>
    </source>
</evidence>